<evidence type="ECO:0000256" key="1">
    <source>
        <dbReference type="ARBA" id="ARBA00005322"/>
    </source>
</evidence>
<feature type="compositionally biased region" description="Polar residues" evidence="9">
    <location>
        <begin position="8"/>
        <end position="33"/>
    </location>
</feature>
<dbReference type="InterPro" id="IPR007412">
    <property type="entry name" value="FlgM"/>
</dbReference>
<dbReference type="EMBL" id="BSOR01000035">
    <property type="protein sequence ID" value="GLR64605.1"/>
    <property type="molecule type" value="Genomic_DNA"/>
</dbReference>
<organism evidence="11 12">
    <name type="scientific">Marinospirillum insulare</name>
    <dbReference type="NCBI Taxonomy" id="217169"/>
    <lineage>
        <taxon>Bacteria</taxon>
        <taxon>Pseudomonadati</taxon>
        <taxon>Pseudomonadota</taxon>
        <taxon>Gammaproteobacteria</taxon>
        <taxon>Oceanospirillales</taxon>
        <taxon>Oceanospirillaceae</taxon>
        <taxon>Marinospirillum</taxon>
    </lineage>
</organism>
<dbReference type="Proteomes" id="UP001156682">
    <property type="component" value="Unassembled WGS sequence"/>
</dbReference>
<evidence type="ECO:0000259" key="10">
    <source>
        <dbReference type="Pfam" id="PF04316"/>
    </source>
</evidence>
<keyword evidence="11" id="KW-0282">Flagellum</keyword>
<feature type="domain" description="Anti-sigma-28 factor FlgM C-terminal" evidence="10">
    <location>
        <begin position="41"/>
        <end position="90"/>
    </location>
</feature>
<dbReference type="SUPFAM" id="SSF101498">
    <property type="entry name" value="Anti-sigma factor FlgM"/>
    <property type="match status" value="1"/>
</dbReference>
<evidence type="ECO:0000256" key="7">
    <source>
        <dbReference type="ARBA" id="ARBA00024739"/>
    </source>
</evidence>
<gene>
    <name evidence="11" type="primary">flgM</name>
    <name evidence="11" type="ORF">GCM10007878_20430</name>
</gene>
<protein>
    <recommendedName>
        <fullName evidence="2">Negative regulator of flagellin synthesis</fullName>
    </recommendedName>
    <alternativeName>
        <fullName evidence="8">Anti-sigma-28 factor</fullName>
    </alternativeName>
</protein>
<evidence type="ECO:0000256" key="8">
    <source>
        <dbReference type="ARBA" id="ARBA00030117"/>
    </source>
</evidence>
<comment type="caution">
    <text evidence="11">The sequence shown here is derived from an EMBL/GenBank/DDBJ whole genome shotgun (WGS) entry which is preliminary data.</text>
</comment>
<feature type="region of interest" description="Disordered" evidence="9">
    <location>
        <begin position="1"/>
        <end position="33"/>
    </location>
</feature>
<reference evidence="12" key="1">
    <citation type="journal article" date="2019" name="Int. J. Syst. Evol. Microbiol.">
        <title>The Global Catalogue of Microorganisms (GCM) 10K type strain sequencing project: providing services to taxonomists for standard genome sequencing and annotation.</title>
        <authorList>
            <consortium name="The Broad Institute Genomics Platform"/>
            <consortium name="The Broad Institute Genome Sequencing Center for Infectious Disease"/>
            <person name="Wu L."/>
            <person name="Ma J."/>
        </authorList>
    </citation>
    <scope>NUCLEOTIDE SEQUENCE [LARGE SCALE GENOMIC DNA]</scope>
    <source>
        <strain evidence="12">NBRC 100033</strain>
    </source>
</reference>
<evidence type="ECO:0000256" key="2">
    <source>
        <dbReference type="ARBA" id="ARBA00017823"/>
    </source>
</evidence>
<dbReference type="InterPro" id="IPR031316">
    <property type="entry name" value="FlgM_C"/>
</dbReference>
<accession>A0ABQ6A013</accession>
<evidence type="ECO:0000256" key="9">
    <source>
        <dbReference type="SAM" id="MobiDB-lite"/>
    </source>
</evidence>
<keyword evidence="5" id="KW-0805">Transcription regulation</keyword>
<dbReference type="InterPro" id="IPR035890">
    <property type="entry name" value="Anti-sigma-28_factor_FlgM_sf"/>
</dbReference>
<evidence type="ECO:0000313" key="11">
    <source>
        <dbReference type="EMBL" id="GLR64605.1"/>
    </source>
</evidence>
<proteinExistence type="inferred from homology"/>
<name>A0ABQ6A013_9GAMM</name>
<keyword evidence="11" id="KW-0966">Cell projection</keyword>
<keyword evidence="11" id="KW-0969">Cilium</keyword>
<keyword evidence="12" id="KW-1185">Reference proteome</keyword>
<evidence type="ECO:0000313" key="12">
    <source>
        <dbReference type="Proteomes" id="UP001156682"/>
    </source>
</evidence>
<keyword evidence="6" id="KW-0804">Transcription</keyword>
<evidence type="ECO:0000256" key="5">
    <source>
        <dbReference type="ARBA" id="ARBA00023015"/>
    </source>
</evidence>
<dbReference type="Pfam" id="PF04316">
    <property type="entry name" value="FlgM"/>
    <property type="match status" value="1"/>
</dbReference>
<evidence type="ECO:0000256" key="3">
    <source>
        <dbReference type="ARBA" id="ARBA00022491"/>
    </source>
</evidence>
<evidence type="ECO:0000256" key="4">
    <source>
        <dbReference type="ARBA" id="ARBA00022795"/>
    </source>
</evidence>
<keyword evidence="3" id="KW-0678">Repressor</keyword>
<comment type="similarity">
    <text evidence="1">Belongs to the FlgM family.</text>
</comment>
<keyword evidence="4" id="KW-1005">Bacterial flagellum biogenesis</keyword>
<evidence type="ECO:0000256" key="6">
    <source>
        <dbReference type="ARBA" id="ARBA00023163"/>
    </source>
</evidence>
<sequence>MAIDFNGVGSNLTPRVRGSDQSAAKGSSAKTEVAVNTSAADRVELSAQAQQLYKNADQGSFDSERVEALKMQIADGSYQVDYTKLAGKLMGIESKL</sequence>
<dbReference type="RefSeq" id="WP_027851208.1">
    <property type="nucleotide sequence ID" value="NZ_BSOR01000035.1"/>
</dbReference>
<comment type="function">
    <text evidence="7">Responsible for the coupling of flagellin expression to flagellar assembly by preventing expression of the flagellin genes when a component of the middle class of proteins is defective. It negatively regulates flagellar genes by inhibiting the activity of FliA by directly binding to FliA.</text>
</comment>
<dbReference type="NCBIfam" id="TIGR03824">
    <property type="entry name" value="FlgM_jcvi"/>
    <property type="match status" value="1"/>
</dbReference>